<evidence type="ECO:0000313" key="5">
    <source>
        <dbReference type="Proteomes" id="UP000235371"/>
    </source>
</evidence>
<gene>
    <name evidence="4" type="ORF">K444DRAFT_183469</name>
</gene>
<dbReference type="EMBL" id="KZ613746">
    <property type="protein sequence ID" value="PMD65604.1"/>
    <property type="molecule type" value="Genomic_DNA"/>
</dbReference>
<evidence type="ECO:0000259" key="3">
    <source>
        <dbReference type="Pfam" id="PF00172"/>
    </source>
</evidence>
<feature type="domain" description="Zn(2)-C6 fungal-type" evidence="3">
    <location>
        <begin position="37"/>
        <end position="58"/>
    </location>
</feature>
<dbReference type="RefSeq" id="XP_024742508.1">
    <property type="nucleotide sequence ID" value="XM_024870845.1"/>
</dbReference>
<evidence type="ECO:0000256" key="1">
    <source>
        <dbReference type="ARBA" id="ARBA00023242"/>
    </source>
</evidence>
<evidence type="ECO:0000256" key="2">
    <source>
        <dbReference type="SAM" id="MobiDB-lite"/>
    </source>
</evidence>
<keyword evidence="5" id="KW-1185">Reference proteome</keyword>
<organism evidence="4 5">
    <name type="scientific">Hyaloscypha bicolor E</name>
    <dbReference type="NCBI Taxonomy" id="1095630"/>
    <lineage>
        <taxon>Eukaryota</taxon>
        <taxon>Fungi</taxon>
        <taxon>Dikarya</taxon>
        <taxon>Ascomycota</taxon>
        <taxon>Pezizomycotina</taxon>
        <taxon>Leotiomycetes</taxon>
        <taxon>Helotiales</taxon>
        <taxon>Hyaloscyphaceae</taxon>
        <taxon>Hyaloscypha</taxon>
        <taxon>Hyaloscypha bicolor</taxon>
    </lineage>
</organism>
<name>A0A2J6TRG0_9HELO</name>
<keyword evidence="1" id="KW-0539">Nucleus</keyword>
<dbReference type="OrthoDB" id="3564488at2759"/>
<feature type="compositionally biased region" description="Basic and acidic residues" evidence="2">
    <location>
        <begin position="12"/>
        <end position="21"/>
    </location>
</feature>
<reference evidence="4 5" key="1">
    <citation type="submission" date="2016-04" db="EMBL/GenBank/DDBJ databases">
        <title>A degradative enzymes factory behind the ericoid mycorrhizal symbiosis.</title>
        <authorList>
            <consortium name="DOE Joint Genome Institute"/>
            <person name="Martino E."/>
            <person name="Morin E."/>
            <person name="Grelet G."/>
            <person name="Kuo A."/>
            <person name="Kohler A."/>
            <person name="Daghino S."/>
            <person name="Barry K."/>
            <person name="Choi C."/>
            <person name="Cichocki N."/>
            <person name="Clum A."/>
            <person name="Copeland A."/>
            <person name="Hainaut M."/>
            <person name="Haridas S."/>
            <person name="Labutti K."/>
            <person name="Lindquist E."/>
            <person name="Lipzen A."/>
            <person name="Khouja H.-R."/>
            <person name="Murat C."/>
            <person name="Ohm R."/>
            <person name="Olson A."/>
            <person name="Spatafora J."/>
            <person name="Veneault-Fourrey C."/>
            <person name="Henrissat B."/>
            <person name="Grigoriev I."/>
            <person name="Martin F."/>
            <person name="Perotto S."/>
        </authorList>
    </citation>
    <scope>NUCLEOTIDE SEQUENCE [LARGE SCALE GENOMIC DNA]</scope>
    <source>
        <strain evidence="4 5">E</strain>
    </source>
</reference>
<protein>
    <recommendedName>
        <fullName evidence="3">Zn(2)-C6 fungal-type domain-containing protein</fullName>
    </recommendedName>
</protein>
<dbReference type="GeneID" id="36578927"/>
<accession>A0A2J6TRG0</accession>
<dbReference type="Proteomes" id="UP000235371">
    <property type="component" value="Unassembled WGS sequence"/>
</dbReference>
<proteinExistence type="predicted"/>
<evidence type="ECO:0000313" key="4">
    <source>
        <dbReference type="EMBL" id="PMD65604.1"/>
    </source>
</evidence>
<feature type="region of interest" description="Disordered" evidence="2">
    <location>
        <begin position="1"/>
        <end position="21"/>
    </location>
</feature>
<dbReference type="AlphaFoldDB" id="A0A2J6TRG0"/>
<dbReference type="GO" id="GO:0008270">
    <property type="term" value="F:zinc ion binding"/>
    <property type="evidence" value="ECO:0007669"/>
    <property type="project" value="InterPro"/>
</dbReference>
<dbReference type="GO" id="GO:0000981">
    <property type="term" value="F:DNA-binding transcription factor activity, RNA polymerase II-specific"/>
    <property type="evidence" value="ECO:0007669"/>
    <property type="project" value="InterPro"/>
</dbReference>
<dbReference type="Pfam" id="PF00172">
    <property type="entry name" value="Zn_clus"/>
    <property type="match status" value="1"/>
</dbReference>
<dbReference type="InParanoid" id="A0A2J6TRG0"/>
<sequence>MRGVTYCANSEHNSKPEERQDQLTCSEEKRAKAGQNPCWRCRILKKKCDAKSTCEECDMTEGRTWELGC</sequence>
<dbReference type="InterPro" id="IPR001138">
    <property type="entry name" value="Zn2Cys6_DnaBD"/>
</dbReference>